<name>A0A9X1TT61_9BACT</name>
<reference evidence="2" key="1">
    <citation type="submission" date="2022-01" db="EMBL/GenBank/DDBJ databases">
        <title>Novel species in genus Dyadobacter.</title>
        <authorList>
            <person name="Ma C."/>
        </authorList>
    </citation>
    <scope>NUCLEOTIDE SEQUENCE</scope>
    <source>
        <strain evidence="2">CY357</strain>
    </source>
</reference>
<evidence type="ECO:0000313" key="2">
    <source>
        <dbReference type="EMBL" id="MCF2499839.1"/>
    </source>
</evidence>
<dbReference type="RefSeq" id="WP_235178450.1">
    <property type="nucleotide sequence ID" value="NZ_JAKFFV010000009.1"/>
</dbReference>
<evidence type="ECO:0000313" key="3">
    <source>
        <dbReference type="Proteomes" id="UP001139411"/>
    </source>
</evidence>
<dbReference type="Gene3D" id="3.40.50.1010">
    <property type="entry name" value="5'-nuclease"/>
    <property type="match status" value="1"/>
</dbReference>
<comment type="caution">
    <text evidence="2">The sequence shown here is derived from an EMBL/GenBank/DDBJ whole genome shotgun (WGS) entry which is preliminary data.</text>
</comment>
<dbReference type="CDD" id="cd09854">
    <property type="entry name" value="PIN_VapC-like"/>
    <property type="match status" value="1"/>
</dbReference>
<sequence>MASKVFLDANILLDFLLKRDDYQDARQLIERIVHKQIQGFVTPAIVHITAYWVSKAYGKAKAKELIVLLLADITVIDCNHITTLKALNSLIDDVEDALQYQTAIQHKLQYFVSRDKQLQKFSEPSLPVYNLKEFLALKL</sequence>
<proteinExistence type="predicted"/>
<protein>
    <submittedName>
        <fullName evidence="2">PIN domain-containing protein</fullName>
    </submittedName>
</protein>
<dbReference type="Proteomes" id="UP001139411">
    <property type="component" value="Unassembled WGS sequence"/>
</dbReference>
<accession>A0A9X1TT61</accession>
<evidence type="ECO:0000259" key="1">
    <source>
        <dbReference type="Pfam" id="PF13470"/>
    </source>
</evidence>
<dbReference type="InterPro" id="IPR002716">
    <property type="entry name" value="PIN_dom"/>
</dbReference>
<dbReference type="InterPro" id="IPR029060">
    <property type="entry name" value="PIN-like_dom_sf"/>
</dbReference>
<dbReference type="Pfam" id="PF13470">
    <property type="entry name" value="PIN_3"/>
    <property type="match status" value="1"/>
</dbReference>
<feature type="domain" description="PIN" evidence="1">
    <location>
        <begin position="4"/>
        <end position="116"/>
    </location>
</feature>
<gene>
    <name evidence="2" type="ORF">L0661_16080</name>
</gene>
<dbReference type="SUPFAM" id="SSF88723">
    <property type="entry name" value="PIN domain-like"/>
    <property type="match status" value="1"/>
</dbReference>
<organism evidence="2 3">
    <name type="scientific">Dyadobacter chenhuakuii</name>
    <dbReference type="NCBI Taxonomy" id="2909339"/>
    <lineage>
        <taxon>Bacteria</taxon>
        <taxon>Pseudomonadati</taxon>
        <taxon>Bacteroidota</taxon>
        <taxon>Cytophagia</taxon>
        <taxon>Cytophagales</taxon>
        <taxon>Spirosomataceae</taxon>
        <taxon>Dyadobacter</taxon>
    </lineage>
</organism>
<dbReference type="EMBL" id="JAKFFV010000009">
    <property type="protein sequence ID" value="MCF2499839.1"/>
    <property type="molecule type" value="Genomic_DNA"/>
</dbReference>
<dbReference type="AlphaFoldDB" id="A0A9X1TT61"/>